<dbReference type="SMART" id="SM00387">
    <property type="entry name" value="HATPase_c"/>
    <property type="match status" value="1"/>
</dbReference>
<dbReference type="InterPro" id="IPR013767">
    <property type="entry name" value="PAS_fold"/>
</dbReference>
<dbReference type="InterPro" id="IPR003594">
    <property type="entry name" value="HATPase_dom"/>
</dbReference>
<dbReference type="SMART" id="SM00086">
    <property type="entry name" value="PAC"/>
    <property type="match status" value="3"/>
</dbReference>
<dbReference type="SUPFAM" id="SSF55781">
    <property type="entry name" value="GAF domain-like"/>
    <property type="match status" value="1"/>
</dbReference>
<evidence type="ECO:0000256" key="2">
    <source>
        <dbReference type="ARBA" id="ARBA00012438"/>
    </source>
</evidence>
<dbReference type="EMBL" id="SJZI01000042">
    <property type="protein sequence ID" value="TCJ14449.1"/>
    <property type="molecule type" value="Genomic_DNA"/>
</dbReference>
<evidence type="ECO:0000259" key="6">
    <source>
        <dbReference type="PROSITE" id="PS50109"/>
    </source>
</evidence>
<dbReference type="GO" id="GO:0000155">
    <property type="term" value="F:phosphorelay sensor kinase activity"/>
    <property type="evidence" value="ECO:0007669"/>
    <property type="project" value="InterPro"/>
</dbReference>
<comment type="catalytic activity">
    <reaction evidence="1">
        <text>ATP + protein L-histidine = ADP + protein N-phospho-L-histidine.</text>
        <dbReference type="EC" id="2.7.13.3"/>
    </reaction>
</comment>
<proteinExistence type="predicted"/>
<dbReference type="RefSeq" id="WP_131449440.1">
    <property type="nucleotide sequence ID" value="NZ_SJZI01000042.1"/>
</dbReference>
<dbReference type="InterPro" id="IPR004358">
    <property type="entry name" value="Sig_transdc_His_kin-like_C"/>
</dbReference>
<dbReference type="Gene3D" id="3.30.450.40">
    <property type="match status" value="1"/>
</dbReference>
<dbReference type="PROSITE" id="PS50112">
    <property type="entry name" value="PAS"/>
    <property type="match status" value="2"/>
</dbReference>
<dbReference type="CDD" id="cd00130">
    <property type="entry name" value="PAS"/>
    <property type="match status" value="3"/>
</dbReference>
<keyword evidence="3" id="KW-0597">Phosphoprotein</keyword>
<sequence>METKTVFELLLESGRTISAEIDLEKVVQRVTDIGTELSGAQFGAFFYNVTNAAGESYVLYTISGVAREAFSKFPMPRNTKIFEPTFAARGTVRYDDVTAQPHYGQNPPYHGMPRGHLPVRSYLATPVVNPITGEGIGGLFFGHPEVGVFTEASEQLVEGLALQAAIAMSNARLFEERNRIEARLLEQKEQYASIFNATFDSMIIYDERGTIVEANPSACRIFGYSYDELIGQHAGLLFKNPEDFQILKELALSGRQYSGTNQRIRKDGSEFEAEFQGANFIFRGKPHVLSVVRDITSSRQAEAALEKSEELSNIITSVSPVVLWMTNAATSTIYLNRTWTDWVGGNPEDHLGVGWVHAVVEEDREWVQQSFLEAFRKRQVFSADFRIRRRSGEVRWCSTHGSPYFNRDGTFGGFAGSLTDITGRKNSEQLLQRSNLLIETITNNTMQALFLMDERQFCTYMNPAAETLTGYTLAEVQEKPLHYYIKHTRPDGRHYPIEESAIDRALPTQSQTQGEEVFIRKDGSYFPVYFIASPIIEEGVPRGTVIEARDTTEEKRVQEELRHQEKAALALLEEKVRERTAELEQRNYDLLQFTSIASHDLKEPVRKISVFSRMLQDKLKENLDSKSERYLNNIVESSTRMIRLIDDLLAFSRISNNEVPSESVDLNVLIDRIRDDLELAIHEKCAALHLSRLPTIEGNALQLGQVFQNLVSNSLKFVEPGRQPVITINAEPAQTSTGPGYRIIYSDNGIGFRPDQSEKIFEVFHRLHPREQYDGTGVGLAIVKKIIDGHHGTITAIGAPGNGARFEIMLPEKQKRDPK</sequence>
<comment type="caution">
    <text evidence="9">The sequence shown here is derived from an EMBL/GenBank/DDBJ whole genome shotgun (WGS) entry which is preliminary data.</text>
</comment>
<evidence type="ECO:0000256" key="3">
    <source>
        <dbReference type="ARBA" id="ARBA00022553"/>
    </source>
</evidence>
<dbReference type="GO" id="GO:0006355">
    <property type="term" value="P:regulation of DNA-templated transcription"/>
    <property type="evidence" value="ECO:0007669"/>
    <property type="project" value="InterPro"/>
</dbReference>
<protein>
    <recommendedName>
        <fullName evidence="2">histidine kinase</fullName>
        <ecNumber evidence="2">2.7.13.3</ecNumber>
    </recommendedName>
</protein>
<dbReference type="Pfam" id="PF13426">
    <property type="entry name" value="PAS_9"/>
    <property type="match status" value="1"/>
</dbReference>
<dbReference type="InterPro" id="IPR001610">
    <property type="entry name" value="PAC"/>
</dbReference>
<dbReference type="PROSITE" id="PS50113">
    <property type="entry name" value="PAC"/>
    <property type="match status" value="2"/>
</dbReference>
<dbReference type="PROSITE" id="PS50109">
    <property type="entry name" value="HIS_KIN"/>
    <property type="match status" value="1"/>
</dbReference>
<dbReference type="PANTHER" id="PTHR43304:SF1">
    <property type="entry name" value="PAC DOMAIN-CONTAINING PROTEIN"/>
    <property type="match status" value="1"/>
</dbReference>
<dbReference type="Pfam" id="PF00989">
    <property type="entry name" value="PAS"/>
    <property type="match status" value="1"/>
</dbReference>
<evidence type="ECO:0000256" key="5">
    <source>
        <dbReference type="ARBA" id="ARBA00022777"/>
    </source>
</evidence>
<dbReference type="OrthoDB" id="9766459at2"/>
<dbReference type="InterPro" id="IPR036890">
    <property type="entry name" value="HATPase_C_sf"/>
</dbReference>
<dbReference type="EC" id="2.7.13.3" evidence="2"/>
<evidence type="ECO:0000256" key="1">
    <source>
        <dbReference type="ARBA" id="ARBA00000085"/>
    </source>
</evidence>
<dbReference type="InterPro" id="IPR003661">
    <property type="entry name" value="HisK_dim/P_dom"/>
</dbReference>
<dbReference type="NCBIfam" id="TIGR00229">
    <property type="entry name" value="sensory_box"/>
    <property type="match status" value="3"/>
</dbReference>
<gene>
    <name evidence="9" type="ORF">EPD60_10690</name>
</gene>
<dbReference type="Pfam" id="PF02518">
    <property type="entry name" value="HATPase_c"/>
    <property type="match status" value="1"/>
</dbReference>
<organism evidence="9 10">
    <name type="scientific">Flaviaesturariibacter flavus</name>
    <dbReference type="NCBI Taxonomy" id="2502780"/>
    <lineage>
        <taxon>Bacteria</taxon>
        <taxon>Pseudomonadati</taxon>
        <taxon>Bacteroidota</taxon>
        <taxon>Chitinophagia</taxon>
        <taxon>Chitinophagales</taxon>
        <taxon>Chitinophagaceae</taxon>
        <taxon>Flaviaestuariibacter</taxon>
    </lineage>
</organism>
<feature type="domain" description="PAS" evidence="7">
    <location>
        <begin position="187"/>
        <end position="249"/>
    </location>
</feature>
<dbReference type="PANTHER" id="PTHR43304">
    <property type="entry name" value="PHYTOCHROME-LIKE PROTEIN CPH1"/>
    <property type="match status" value="1"/>
</dbReference>
<name>A0A4R1BBR2_9BACT</name>
<dbReference type="InterPro" id="IPR052162">
    <property type="entry name" value="Sensor_kinase/Photoreceptor"/>
</dbReference>
<reference evidence="9 10" key="1">
    <citation type="submission" date="2019-03" db="EMBL/GenBank/DDBJ databases">
        <authorList>
            <person name="Kim M.K.M."/>
        </authorList>
    </citation>
    <scope>NUCLEOTIDE SEQUENCE [LARGE SCALE GENOMIC DNA]</scope>
    <source>
        <strain evidence="9 10">17J68-12</strain>
    </source>
</reference>
<dbReference type="PRINTS" id="PR00344">
    <property type="entry name" value="BCTRLSENSOR"/>
</dbReference>
<evidence type="ECO:0000313" key="10">
    <source>
        <dbReference type="Proteomes" id="UP000295334"/>
    </source>
</evidence>
<dbReference type="InterPro" id="IPR035965">
    <property type="entry name" value="PAS-like_dom_sf"/>
</dbReference>
<dbReference type="InterPro" id="IPR005467">
    <property type="entry name" value="His_kinase_dom"/>
</dbReference>
<evidence type="ECO:0000259" key="7">
    <source>
        <dbReference type="PROSITE" id="PS50112"/>
    </source>
</evidence>
<dbReference type="InterPro" id="IPR036097">
    <property type="entry name" value="HisK_dim/P_sf"/>
</dbReference>
<dbReference type="InterPro" id="IPR000014">
    <property type="entry name" value="PAS"/>
</dbReference>
<feature type="domain" description="PAS" evidence="7">
    <location>
        <begin position="434"/>
        <end position="509"/>
    </location>
</feature>
<dbReference type="SMART" id="SM00065">
    <property type="entry name" value="GAF"/>
    <property type="match status" value="1"/>
</dbReference>
<dbReference type="InterPro" id="IPR013655">
    <property type="entry name" value="PAS_fold_3"/>
</dbReference>
<dbReference type="Pfam" id="PF08447">
    <property type="entry name" value="PAS_3"/>
    <property type="match status" value="1"/>
</dbReference>
<dbReference type="Pfam" id="PF13185">
    <property type="entry name" value="GAF_2"/>
    <property type="match status" value="1"/>
</dbReference>
<accession>A0A4R1BBR2</accession>
<dbReference type="SMART" id="SM00388">
    <property type="entry name" value="HisKA"/>
    <property type="match status" value="1"/>
</dbReference>
<evidence type="ECO:0000313" key="9">
    <source>
        <dbReference type="EMBL" id="TCJ14449.1"/>
    </source>
</evidence>
<keyword evidence="10" id="KW-1185">Reference proteome</keyword>
<keyword evidence="5" id="KW-0418">Kinase</keyword>
<feature type="domain" description="PAC" evidence="8">
    <location>
        <begin position="381"/>
        <end position="433"/>
    </location>
</feature>
<evidence type="ECO:0000259" key="8">
    <source>
        <dbReference type="PROSITE" id="PS50113"/>
    </source>
</evidence>
<dbReference type="InterPro" id="IPR029016">
    <property type="entry name" value="GAF-like_dom_sf"/>
</dbReference>
<feature type="domain" description="PAC" evidence="8">
    <location>
        <begin position="512"/>
        <end position="563"/>
    </location>
</feature>
<dbReference type="Proteomes" id="UP000295334">
    <property type="component" value="Unassembled WGS sequence"/>
</dbReference>
<dbReference type="SUPFAM" id="SSF47384">
    <property type="entry name" value="Homodimeric domain of signal transducing histidine kinase"/>
    <property type="match status" value="1"/>
</dbReference>
<dbReference type="Pfam" id="PF00512">
    <property type="entry name" value="HisKA"/>
    <property type="match status" value="1"/>
</dbReference>
<dbReference type="InterPro" id="IPR000700">
    <property type="entry name" value="PAS-assoc_C"/>
</dbReference>
<dbReference type="CDD" id="cd00082">
    <property type="entry name" value="HisKA"/>
    <property type="match status" value="1"/>
</dbReference>
<dbReference type="Gene3D" id="1.10.287.130">
    <property type="match status" value="1"/>
</dbReference>
<evidence type="ECO:0000256" key="4">
    <source>
        <dbReference type="ARBA" id="ARBA00022679"/>
    </source>
</evidence>
<keyword evidence="4" id="KW-0808">Transferase</keyword>
<dbReference type="SUPFAM" id="SSF55785">
    <property type="entry name" value="PYP-like sensor domain (PAS domain)"/>
    <property type="match status" value="3"/>
</dbReference>
<dbReference type="Gene3D" id="3.30.565.10">
    <property type="entry name" value="Histidine kinase-like ATPase, C-terminal domain"/>
    <property type="match status" value="1"/>
</dbReference>
<feature type="domain" description="Histidine kinase" evidence="6">
    <location>
        <begin position="596"/>
        <end position="814"/>
    </location>
</feature>
<dbReference type="SUPFAM" id="SSF55874">
    <property type="entry name" value="ATPase domain of HSP90 chaperone/DNA topoisomerase II/histidine kinase"/>
    <property type="match status" value="1"/>
</dbReference>
<dbReference type="SMART" id="SM00091">
    <property type="entry name" value="PAS"/>
    <property type="match status" value="3"/>
</dbReference>
<dbReference type="InterPro" id="IPR003018">
    <property type="entry name" value="GAF"/>
</dbReference>
<dbReference type="AlphaFoldDB" id="A0A4R1BBR2"/>
<dbReference type="Gene3D" id="3.30.450.20">
    <property type="entry name" value="PAS domain"/>
    <property type="match status" value="3"/>
</dbReference>